<name>A0AAD8DR62_MYTSE</name>
<dbReference type="InterPro" id="IPR016181">
    <property type="entry name" value="Acyl_CoA_acyltransferase"/>
</dbReference>
<keyword evidence="4" id="KW-1185">Reference proteome</keyword>
<dbReference type="PANTHER" id="PTHR15298:SF1">
    <property type="entry name" value="GLYCINE N-ACYLTRANSFERASE-LIKE PROTEIN"/>
    <property type="match status" value="1"/>
</dbReference>
<dbReference type="PANTHER" id="PTHR15298">
    <property type="entry name" value="L-COA N-ACYLTRANSFERASE-RELATED"/>
    <property type="match status" value="1"/>
</dbReference>
<proteinExistence type="inferred from homology"/>
<dbReference type="AlphaFoldDB" id="A0AAD8DR62"/>
<organism evidence="3 4">
    <name type="scientific">Mythimna separata</name>
    <name type="common">Oriental armyworm</name>
    <name type="synonym">Pseudaletia separata</name>
    <dbReference type="NCBI Taxonomy" id="271217"/>
    <lineage>
        <taxon>Eukaryota</taxon>
        <taxon>Metazoa</taxon>
        <taxon>Ecdysozoa</taxon>
        <taxon>Arthropoda</taxon>
        <taxon>Hexapoda</taxon>
        <taxon>Insecta</taxon>
        <taxon>Pterygota</taxon>
        <taxon>Neoptera</taxon>
        <taxon>Endopterygota</taxon>
        <taxon>Lepidoptera</taxon>
        <taxon>Glossata</taxon>
        <taxon>Ditrysia</taxon>
        <taxon>Noctuoidea</taxon>
        <taxon>Noctuidae</taxon>
        <taxon>Noctuinae</taxon>
        <taxon>Hadenini</taxon>
        <taxon>Mythimna</taxon>
    </lineage>
</organism>
<dbReference type="Proteomes" id="UP001231518">
    <property type="component" value="Chromosome 18"/>
</dbReference>
<dbReference type="EMBL" id="JARGEI010000016">
    <property type="protein sequence ID" value="KAJ8717749.1"/>
    <property type="molecule type" value="Genomic_DNA"/>
</dbReference>
<dbReference type="Gene3D" id="3.40.630.30">
    <property type="match status" value="2"/>
</dbReference>
<comment type="similarity">
    <text evidence="1">Belongs to the glycine N-acyltransferase family.</text>
</comment>
<dbReference type="InterPro" id="IPR010313">
    <property type="entry name" value="Glycine_N-acyltransferase"/>
</dbReference>
<sequence>MSQEPLRRIPPEKWEELQSAFKKDWPRGASGYLVLAMQKQWVDRGIDHDFKVYCPFGDVQNGMVAVNEKTAFYEVIIQCPNDNLENLGKALKTTKIIDWKRSIIVPYVPYNIIELIKTILDDINVEIELVLPSARFILDTRKPYDDINLPAGMTFEVLTNKYVDLVDTTWPHRYPSSPTYFELLIDNKYGYGLSLNNTLICWLLINESGNLLHMYTVKEHRQKGYAELLLKLVSNILIEDGMPVSAYCLADNFNAIKLYNKAGFDRIEGVAWCYLRSKIN</sequence>
<evidence type="ECO:0000259" key="2">
    <source>
        <dbReference type="PROSITE" id="PS51186"/>
    </source>
</evidence>
<protein>
    <recommendedName>
        <fullName evidence="1">Glycine N-acyltransferase-like protein</fullName>
        <ecNumber evidence="1">2.3.1.-</ecNumber>
    </recommendedName>
</protein>
<dbReference type="Pfam" id="PF08445">
    <property type="entry name" value="FR47"/>
    <property type="match status" value="1"/>
</dbReference>
<comment type="caution">
    <text evidence="3">The sequence shown here is derived from an EMBL/GenBank/DDBJ whole genome shotgun (WGS) entry which is preliminary data.</text>
</comment>
<feature type="domain" description="N-acetyltransferase" evidence="2">
    <location>
        <begin position="153"/>
        <end position="280"/>
    </location>
</feature>
<evidence type="ECO:0000313" key="3">
    <source>
        <dbReference type="EMBL" id="KAJ8717749.1"/>
    </source>
</evidence>
<keyword evidence="1" id="KW-0808">Transferase</keyword>
<keyword evidence="1" id="KW-0012">Acyltransferase</keyword>
<evidence type="ECO:0000256" key="1">
    <source>
        <dbReference type="RuleBase" id="RU368002"/>
    </source>
</evidence>
<dbReference type="GO" id="GO:0005739">
    <property type="term" value="C:mitochondrion"/>
    <property type="evidence" value="ECO:0007669"/>
    <property type="project" value="InterPro"/>
</dbReference>
<dbReference type="PROSITE" id="PS51186">
    <property type="entry name" value="GNAT"/>
    <property type="match status" value="1"/>
</dbReference>
<gene>
    <name evidence="3" type="ORF">PYW07_005679</name>
</gene>
<dbReference type="GO" id="GO:0047961">
    <property type="term" value="F:glycine N-acyltransferase activity"/>
    <property type="evidence" value="ECO:0007669"/>
    <property type="project" value="InterPro"/>
</dbReference>
<accession>A0AAD8DR62</accession>
<dbReference type="EC" id="2.3.1.-" evidence="1"/>
<reference evidence="3" key="1">
    <citation type="submission" date="2023-03" db="EMBL/GenBank/DDBJ databases">
        <title>Chromosome-level genomes of two armyworms, Mythimna separata and Mythimna loreyi, provide insights into the biosynthesis and reception of sex pheromones.</title>
        <authorList>
            <person name="Zhao H."/>
        </authorList>
    </citation>
    <scope>NUCLEOTIDE SEQUENCE</scope>
    <source>
        <strain evidence="3">BeijingLab</strain>
        <tissue evidence="3">Pupa</tissue>
    </source>
</reference>
<dbReference type="SUPFAM" id="SSF55729">
    <property type="entry name" value="Acyl-CoA N-acyltransferases (Nat)"/>
    <property type="match status" value="1"/>
</dbReference>
<evidence type="ECO:0000313" key="4">
    <source>
        <dbReference type="Proteomes" id="UP001231518"/>
    </source>
</evidence>
<dbReference type="InterPro" id="IPR013653">
    <property type="entry name" value="GCN5-like_dom"/>
</dbReference>
<dbReference type="InterPro" id="IPR000182">
    <property type="entry name" value="GNAT_dom"/>
</dbReference>